<evidence type="ECO:0000313" key="2">
    <source>
        <dbReference type="EMBL" id="OMH81816.1"/>
    </source>
</evidence>
<gene>
    <name evidence="2" type="ORF">AX774_g4719</name>
</gene>
<name>A0A1R1PLH9_ZANCU</name>
<organism evidence="2 3">
    <name type="scientific">Zancudomyces culisetae</name>
    <name type="common">Gut fungus</name>
    <name type="synonym">Smittium culisetae</name>
    <dbReference type="NCBI Taxonomy" id="1213189"/>
    <lineage>
        <taxon>Eukaryota</taxon>
        <taxon>Fungi</taxon>
        <taxon>Fungi incertae sedis</taxon>
        <taxon>Zoopagomycota</taxon>
        <taxon>Kickxellomycotina</taxon>
        <taxon>Harpellomycetes</taxon>
        <taxon>Harpellales</taxon>
        <taxon>Legeriomycetaceae</taxon>
        <taxon>Zancudomyces</taxon>
    </lineage>
</organism>
<accession>A0A1R1PLH9</accession>
<feature type="compositionally biased region" description="Basic and acidic residues" evidence="1">
    <location>
        <begin position="1"/>
        <end position="20"/>
    </location>
</feature>
<protein>
    <submittedName>
        <fullName evidence="2">Uncharacterized protein</fullName>
    </submittedName>
</protein>
<feature type="region of interest" description="Disordered" evidence="1">
    <location>
        <begin position="1"/>
        <end position="21"/>
    </location>
</feature>
<dbReference type="AlphaFoldDB" id="A0A1R1PLH9"/>
<dbReference type="Proteomes" id="UP000188320">
    <property type="component" value="Unassembled WGS sequence"/>
</dbReference>
<dbReference type="EMBL" id="LSSK01000812">
    <property type="protein sequence ID" value="OMH81816.1"/>
    <property type="molecule type" value="Genomic_DNA"/>
</dbReference>
<comment type="caution">
    <text evidence="2">The sequence shown here is derived from an EMBL/GenBank/DDBJ whole genome shotgun (WGS) entry which is preliminary data.</text>
</comment>
<evidence type="ECO:0000313" key="3">
    <source>
        <dbReference type="Proteomes" id="UP000188320"/>
    </source>
</evidence>
<proteinExistence type="predicted"/>
<evidence type="ECO:0000256" key="1">
    <source>
        <dbReference type="SAM" id="MobiDB-lite"/>
    </source>
</evidence>
<sequence length="179" mass="21051">MEREREREREREGDRDREEEFLTTTVDISDGSWLARADADRSLFPDPRDTDRDTDISLRLGRPERDLLLFLLRSLDLEADLDLDLDLDREYLRPDRRLPRLESYEREGLGDLRVLLRLVRLPLEERDLEKRELRPTDRVEACKSGDLLLDLVRIGCERSIIGSSVLVFDLLLSRCGDLE</sequence>
<keyword evidence="3" id="KW-1185">Reference proteome</keyword>
<reference evidence="3" key="1">
    <citation type="submission" date="2017-01" db="EMBL/GenBank/DDBJ databases">
        <authorList>
            <person name="Wang Y."/>
            <person name="White M."/>
            <person name="Kvist S."/>
            <person name="Moncalvo J.-M."/>
        </authorList>
    </citation>
    <scope>NUCLEOTIDE SEQUENCE [LARGE SCALE GENOMIC DNA]</scope>
    <source>
        <strain evidence="3">COL-18-3</strain>
    </source>
</reference>